<dbReference type="InterPro" id="IPR000014">
    <property type="entry name" value="PAS"/>
</dbReference>
<feature type="domain" description="PAC" evidence="4">
    <location>
        <begin position="90"/>
        <end position="144"/>
    </location>
</feature>
<dbReference type="SMART" id="SM00086">
    <property type="entry name" value="PAC"/>
    <property type="match status" value="2"/>
</dbReference>
<dbReference type="OrthoDB" id="9765776at2"/>
<gene>
    <name evidence="5" type="ORF">CLV44_109103</name>
</gene>
<evidence type="ECO:0000256" key="1">
    <source>
        <dbReference type="PROSITE-ProRule" id="PRU00284"/>
    </source>
</evidence>
<evidence type="ECO:0000259" key="3">
    <source>
        <dbReference type="PROSITE" id="PS50112"/>
    </source>
</evidence>
<dbReference type="Proteomes" id="UP000242133">
    <property type="component" value="Unassembled WGS sequence"/>
</dbReference>
<dbReference type="InterPro" id="IPR001610">
    <property type="entry name" value="PAC"/>
</dbReference>
<dbReference type="Gene3D" id="3.30.450.20">
    <property type="entry name" value="PAS domain"/>
    <property type="match status" value="2"/>
</dbReference>
<keyword evidence="6" id="KW-1185">Reference proteome</keyword>
<dbReference type="SUPFAM" id="SSF58104">
    <property type="entry name" value="Methyl-accepting chemotaxis protein (MCP) signaling domain"/>
    <property type="match status" value="1"/>
</dbReference>
<dbReference type="Pfam" id="PF00015">
    <property type="entry name" value="MCPsignal"/>
    <property type="match status" value="1"/>
</dbReference>
<dbReference type="InterPro" id="IPR050903">
    <property type="entry name" value="Bact_Chemotaxis_MeTrfase"/>
</dbReference>
<comment type="caution">
    <text evidence="5">The sequence shown here is derived from an EMBL/GenBank/DDBJ whole genome shotgun (WGS) entry which is preliminary data.</text>
</comment>
<evidence type="ECO:0000259" key="4">
    <source>
        <dbReference type="PROSITE" id="PS50113"/>
    </source>
</evidence>
<dbReference type="InterPro" id="IPR004089">
    <property type="entry name" value="MCPsignal_dom"/>
</dbReference>
<proteinExistence type="predicted"/>
<dbReference type="SMART" id="SM00283">
    <property type="entry name" value="MA"/>
    <property type="match status" value="1"/>
</dbReference>
<dbReference type="Gene3D" id="1.10.287.950">
    <property type="entry name" value="Methyl-accepting chemotaxis protein"/>
    <property type="match status" value="1"/>
</dbReference>
<dbReference type="InterPro" id="IPR000700">
    <property type="entry name" value="PAS-assoc_C"/>
</dbReference>
<dbReference type="GO" id="GO:0007165">
    <property type="term" value="P:signal transduction"/>
    <property type="evidence" value="ECO:0007669"/>
    <property type="project" value="UniProtKB-KW"/>
</dbReference>
<evidence type="ECO:0000313" key="5">
    <source>
        <dbReference type="EMBL" id="PSL14167.1"/>
    </source>
</evidence>
<protein>
    <submittedName>
        <fullName evidence="5">Methyl-accepting chemotaxis sensory transducer with Pas/Pac sensor</fullName>
    </submittedName>
</protein>
<dbReference type="EMBL" id="PYGI01000009">
    <property type="protein sequence ID" value="PSL14167.1"/>
    <property type="molecule type" value="Genomic_DNA"/>
</dbReference>
<dbReference type="Pfam" id="PF08448">
    <property type="entry name" value="PAS_4"/>
    <property type="match status" value="1"/>
</dbReference>
<dbReference type="InterPro" id="IPR013656">
    <property type="entry name" value="PAS_4"/>
</dbReference>
<dbReference type="CDD" id="cd00130">
    <property type="entry name" value="PAS"/>
    <property type="match status" value="2"/>
</dbReference>
<organism evidence="5 6">
    <name type="scientific">Marinobacterium halophilum</name>
    <dbReference type="NCBI Taxonomy" id="267374"/>
    <lineage>
        <taxon>Bacteria</taxon>
        <taxon>Pseudomonadati</taxon>
        <taxon>Pseudomonadota</taxon>
        <taxon>Gammaproteobacteria</taxon>
        <taxon>Oceanospirillales</taxon>
        <taxon>Oceanospirillaceae</taxon>
        <taxon>Marinobacterium</taxon>
    </lineage>
</organism>
<accession>A0A2P8EXI4</accession>
<feature type="domain" description="Methyl-accepting transducer" evidence="2">
    <location>
        <begin position="265"/>
        <end position="439"/>
    </location>
</feature>
<dbReference type="AlphaFoldDB" id="A0A2P8EXI4"/>
<feature type="domain" description="PAS" evidence="3">
    <location>
        <begin position="138"/>
        <end position="185"/>
    </location>
</feature>
<dbReference type="InterPro" id="IPR013655">
    <property type="entry name" value="PAS_fold_3"/>
</dbReference>
<name>A0A2P8EXI4_9GAMM</name>
<evidence type="ECO:0000313" key="6">
    <source>
        <dbReference type="Proteomes" id="UP000242133"/>
    </source>
</evidence>
<dbReference type="NCBIfam" id="TIGR00229">
    <property type="entry name" value="sensory_box"/>
    <property type="match status" value="2"/>
</dbReference>
<dbReference type="GO" id="GO:0006935">
    <property type="term" value="P:chemotaxis"/>
    <property type="evidence" value="ECO:0007669"/>
    <property type="project" value="UniProtKB-ARBA"/>
</dbReference>
<dbReference type="PANTHER" id="PTHR24422:SF10">
    <property type="entry name" value="CHEMOTAXIS PROTEIN METHYLTRANSFERASE 2"/>
    <property type="match status" value="1"/>
</dbReference>
<dbReference type="PROSITE" id="PS50113">
    <property type="entry name" value="PAC"/>
    <property type="match status" value="1"/>
</dbReference>
<dbReference type="SUPFAM" id="SSF55785">
    <property type="entry name" value="PYP-like sensor domain (PAS domain)"/>
    <property type="match status" value="2"/>
</dbReference>
<dbReference type="RefSeq" id="WP_106591601.1">
    <property type="nucleotide sequence ID" value="NZ_PYGI01000009.1"/>
</dbReference>
<keyword evidence="1" id="KW-0807">Transducer</keyword>
<evidence type="ECO:0000259" key="2">
    <source>
        <dbReference type="PROSITE" id="PS50111"/>
    </source>
</evidence>
<dbReference type="PROSITE" id="PS50112">
    <property type="entry name" value="PAS"/>
    <property type="match status" value="1"/>
</dbReference>
<reference evidence="5 6" key="1">
    <citation type="submission" date="2018-03" db="EMBL/GenBank/DDBJ databases">
        <title>Genomic Encyclopedia of Archaeal and Bacterial Type Strains, Phase II (KMG-II): from individual species to whole genera.</title>
        <authorList>
            <person name="Goeker M."/>
        </authorList>
    </citation>
    <scope>NUCLEOTIDE SEQUENCE [LARGE SCALE GENOMIC DNA]</scope>
    <source>
        <strain evidence="5 6">DSM 17586</strain>
    </source>
</reference>
<dbReference type="InterPro" id="IPR035965">
    <property type="entry name" value="PAS-like_dom_sf"/>
</dbReference>
<dbReference type="Pfam" id="PF08447">
    <property type="entry name" value="PAS_3"/>
    <property type="match status" value="1"/>
</dbReference>
<dbReference type="PANTHER" id="PTHR24422">
    <property type="entry name" value="CHEMOTAXIS PROTEIN METHYLTRANSFERASE"/>
    <property type="match status" value="1"/>
</dbReference>
<dbReference type="PROSITE" id="PS50111">
    <property type="entry name" value="CHEMOTAXIS_TRANSDUC_2"/>
    <property type="match status" value="1"/>
</dbReference>
<dbReference type="GO" id="GO:0016020">
    <property type="term" value="C:membrane"/>
    <property type="evidence" value="ECO:0007669"/>
    <property type="project" value="InterPro"/>
</dbReference>
<sequence length="439" mass="49026">MFARKLKQELSTSKEQLFEAHQLIDAIRDNMAMIEFTPDGKILTANLLFQQASGYREDELIGQHHSMLCTRSLTQSPAYTQFWRELARNKSVSDRFNRLNKNGDSIWLEASYMPVVDMNGRVVKVIKLAKDITEAVEAEQLHKSFLNAINRSMAVIEFNLDGEVVRANDNFLTTMGYAAHEIEGRHHSLFCASDYTASTDYKQFWKRLNQGEYISDIFERESRSGQAVWLRATYNPVYNALGELFGVIKIASNITPEVLRRNAESDAAQIAYETALETDNSAVNGARAVEETVEMVRSIETRLKTVSDQVLALNEQSGKIGRIVAVIQEIAEQTNLLALNAAIEAARAGSQGRGFAVVADEVRNLAQRTSLATEEIKQVVEQNRQLASNAADETRSSQAQIEQGVILANKTGAVMLEIREEAQRVVATIGQFTEQVKAD</sequence>